<dbReference type="InterPro" id="IPR000600">
    <property type="entry name" value="ROK"/>
</dbReference>
<dbReference type="EMBL" id="FQZB01000011">
    <property type="protein sequence ID" value="SHJ87411.1"/>
    <property type="molecule type" value="Genomic_DNA"/>
</dbReference>
<comment type="similarity">
    <text evidence="1">Belongs to the ROK (NagC/XylR) family.</text>
</comment>
<keyword evidence="2" id="KW-0418">Kinase</keyword>
<organism evidence="2 3">
    <name type="scientific">Clostridium cavendishii DSM 21758</name>
    <dbReference type="NCBI Taxonomy" id="1121302"/>
    <lineage>
        <taxon>Bacteria</taxon>
        <taxon>Bacillati</taxon>
        <taxon>Bacillota</taxon>
        <taxon>Clostridia</taxon>
        <taxon>Eubacteriales</taxon>
        <taxon>Clostridiaceae</taxon>
        <taxon>Clostridium</taxon>
    </lineage>
</organism>
<dbReference type="RefSeq" id="WP_072988778.1">
    <property type="nucleotide sequence ID" value="NZ_FQZB01000011.1"/>
</dbReference>
<proteinExistence type="inferred from homology"/>
<dbReference type="SUPFAM" id="SSF53067">
    <property type="entry name" value="Actin-like ATPase domain"/>
    <property type="match status" value="1"/>
</dbReference>
<evidence type="ECO:0000313" key="3">
    <source>
        <dbReference type="Proteomes" id="UP000184310"/>
    </source>
</evidence>
<protein>
    <submittedName>
        <fullName evidence="2">Sugar kinase of the NBD/HSP70 family, may contain an N-terminal HTH domain</fullName>
    </submittedName>
</protein>
<dbReference type="CDD" id="cd24152">
    <property type="entry name" value="ASKHA_NBD_ROK-like"/>
    <property type="match status" value="1"/>
</dbReference>
<dbReference type="InterPro" id="IPR043129">
    <property type="entry name" value="ATPase_NBD"/>
</dbReference>
<reference evidence="2 3" key="1">
    <citation type="submission" date="2016-11" db="EMBL/GenBank/DDBJ databases">
        <authorList>
            <person name="Jaros S."/>
            <person name="Januszkiewicz K."/>
            <person name="Wedrychowicz H."/>
        </authorList>
    </citation>
    <scope>NUCLEOTIDE SEQUENCE [LARGE SCALE GENOMIC DNA]</scope>
    <source>
        <strain evidence="2 3">DSM 21758</strain>
    </source>
</reference>
<dbReference type="PANTHER" id="PTHR18964:SF170">
    <property type="entry name" value="SUGAR KINASE"/>
    <property type="match status" value="1"/>
</dbReference>
<dbReference type="OrthoDB" id="9795247at2"/>
<dbReference type="Gene3D" id="3.30.420.40">
    <property type="match status" value="2"/>
</dbReference>
<dbReference type="STRING" id="1121302.SAMN02745163_02775"/>
<dbReference type="PANTHER" id="PTHR18964">
    <property type="entry name" value="ROK (REPRESSOR, ORF, KINASE) FAMILY"/>
    <property type="match status" value="1"/>
</dbReference>
<keyword evidence="2" id="KW-0808">Transferase</keyword>
<name>A0A1M6MVB1_9CLOT</name>
<dbReference type="AlphaFoldDB" id="A0A1M6MVB1"/>
<evidence type="ECO:0000256" key="1">
    <source>
        <dbReference type="ARBA" id="ARBA00006479"/>
    </source>
</evidence>
<dbReference type="Proteomes" id="UP000184310">
    <property type="component" value="Unassembled WGS sequence"/>
</dbReference>
<evidence type="ECO:0000313" key="2">
    <source>
        <dbReference type="EMBL" id="SHJ87411.1"/>
    </source>
</evidence>
<dbReference type="GO" id="GO:0016301">
    <property type="term" value="F:kinase activity"/>
    <property type="evidence" value="ECO:0007669"/>
    <property type="project" value="UniProtKB-KW"/>
</dbReference>
<sequence>MRYYMTFDIGGTNIKYGVINDNAEILEKGSIKTPQNNIEELIDVIGDVTKDYIDKYKFEGIAISSPGAVDDLNGVVKGASALPYIHGPKIKELITKRTSLKVYMENDANCAALAEVWNGAAKDAKDVLFVVCGTGIGGAVIKDRKLHTGANLHGGEFGYMLLQTDLKDAKDRNWSRIASTGAMVRKACELKGINESSLDGKRVFELAESGDQDCIKAIDMFYQNLAVGIYNLQYIYDPEMIIIGGAISERKDIIDNINNKLKNILDTVEIAKIFPTVKSCEYFNDANLLGAVYNFKVKNELI</sequence>
<keyword evidence="3" id="KW-1185">Reference proteome</keyword>
<dbReference type="Pfam" id="PF00480">
    <property type="entry name" value="ROK"/>
    <property type="match status" value="1"/>
</dbReference>
<accession>A0A1M6MVB1</accession>
<gene>
    <name evidence="2" type="ORF">SAMN02745163_02775</name>
</gene>